<feature type="region of interest" description="Disordered" evidence="1">
    <location>
        <begin position="50"/>
        <end position="92"/>
    </location>
</feature>
<reference evidence="4" key="1">
    <citation type="submission" date="2017-02" db="UniProtKB">
        <authorList>
            <consortium name="WormBaseParasite"/>
        </authorList>
    </citation>
    <scope>IDENTIFICATION</scope>
</reference>
<evidence type="ECO:0000313" key="4">
    <source>
        <dbReference type="WBParaSite" id="HPLM_0001258801-mRNA-1"/>
    </source>
</evidence>
<reference evidence="2 3" key="2">
    <citation type="submission" date="2018-11" db="EMBL/GenBank/DDBJ databases">
        <authorList>
            <consortium name="Pathogen Informatics"/>
        </authorList>
    </citation>
    <scope>NUCLEOTIDE SEQUENCE [LARGE SCALE GENOMIC DNA]</scope>
    <source>
        <strain evidence="2 3">MHpl1</strain>
    </source>
</reference>
<dbReference type="EMBL" id="UZAF01017907">
    <property type="protein sequence ID" value="VDO46072.1"/>
    <property type="molecule type" value="Genomic_DNA"/>
</dbReference>
<organism evidence="4">
    <name type="scientific">Haemonchus placei</name>
    <name type="common">Barber's pole worm</name>
    <dbReference type="NCBI Taxonomy" id="6290"/>
    <lineage>
        <taxon>Eukaryota</taxon>
        <taxon>Metazoa</taxon>
        <taxon>Ecdysozoa</taxon>
        <taxon>Nematoda</taxon>
        <taxon>Chromadorea</taxon>
        <taxon>Rhabditida</taxon>
        <taxon>Rhabditina</taxon>
        <taxon>Rhabditomorpha</taxon>
        <taxon>Strongyloidea</taxon>
        <taxon>Trichostrongylidae</taxon>
        <taxon>Haemonchus</taxon>
    </lineage>
</organism>
<proteinExistence type="predicted"/>
<evidence type="ECO:0000313" key="3">
    <source>
        <dbReference type="Proteomes" id="UP000268014"/>
    </source>
</evidence>
<protein>
    <submittedName>
        <fullName evidence="4">Hydrocephalus-inducing protein homolog</fullName>
    </submittedName>
</protein>
<keyword evidence="3" id="KW-1185">Reference proteome</keyword>
<name>A0A0N4WMX2_HAEPC</name>
<feature type="region of interest" description="Disordered" evidence="1">
    <location>
        <begin position="1"/>
        <end position="21"/>
    </location>
</feature>
<dbReference type="WBParaSite" id="HPLM_0001258801-mRNA-1">
    <property type="protein sequence ID" value="HPLM_0001258801-mRNA-1"/>
    <property type="gene ID" value="HPLM_0001258801"/>
</dbReference>
<sequence>MKCPRCVGPRSKPGWNSELGAPLDSAMKRLNLVSLEEEALEPRVVRAAAGLPDEGELKAAPPLEPGGELPKALESPVEYSAKSPHPSSEGWKEALDQAPPLVDSGPKPQQIGPHRYRFVVPLVVLADIRGKIYRLTTHYTVTNNEPVLDFKPLTITFNGQLLWQTKGDVTQNIDFDKITSITSGHGTFTEHSPISVEDKNLKQ</sequence>
<accession>A0A0N4WMX2</accession>
<evidence type="ECO:0000313" key="2">
    <source>
        <dbReference type="EMBL" id="VDO46072.1"/>
    </source>
</evidence>
<evidence type="ECO:0000256" key="1">
    <source>
        <dbReference type="SAM" id="MobiDB-lite"/>
    </source>
</evidence>
<gene>
    <name evidence="2" type="ORF">HPLM_LOCUS12580</name>
</gene>
<dbReference type="Proteomes" id="UP000268014">
    <property type="component" value="Unassembled WGS sequence"/>
</dbReference>
<dbReference type="AlphaFoldDB" id="A0A0N4WMX2"/>
<dbReference type="OrthoDB" id="5864728at2759"/>